<dbReference type="OrthoDB" id="9769796at2"/>
<keyword evidence="4" id="KW-1185">Reference proteome</keyword>
<dbReference type="SUPFAM" id="SSF52374">
    <property type="entry name" value="Nucleotidylyl transferase"/>
    <property type="match status" value="1"/>
</dbReference>
<comment type="similarity">
    <text evidence="2">Belongs to the TmcAL family.</text>
</comment>
<evidence type="ECO:0000256" key="2">
    <source>
        <dbReference type="HAMAP-Rule" id="MF_01539"/>
    </source>
</evidence>
<dbReference type="GO" id="GO:0006400">
    <property type="term" value="P:tRNA modification"/>
    <property type="evidence" value="ECO:0007669"/>
    <property type="project" value="UniProtKB-UniRule"/>
</dbReference>
<dbReference type="RefSeq" id="WP_014967801.1">
    <property type="nucleotide sequence ID" value="NC_018664.1"/>
</dbReference>
<dbReference type="PANTHER" id="PTHR37825">
    <property type="entry name" value="TRNA(MET) CYTIDINE ACETATE LIGASE"/>
    <property type="match status" value="1"/>
</dbReference>
<comment type="catalytic activity">
    <reaction evidence="2">
        <text>cytidine(34) in elongator tRNA(Met) + acetate + ATP = N(4)-acetylcytidine(34) in elongator tRNA(Met) + AMP + diphosphate</text>
        <dbReference type="Rhea" id="RHEA:58144"/>
        <dbReference type="Rhea" id="RHEA-COMP:10693"/>
        <dbReference type="Rhea" id="RHEA-COMP:10694"/>
        <dbReference type="ChEBI" id="CHEBI:30089"/>
        <dbReference type="ChEBI" id="CHEBI:30616"/>
        <dbReference type="ChEBI" id="CHEBI:33019"/>
        <dbReference type="ChEBI" id="CHEBI:74900"/>
        <dbReference type="ChEBI" id="CHEBI:82748"/>
        <dbReference type="ChEBI" id="CHEBI:456215"/>
    </reaction>
</comment>
<comment type="subcellular location">
    <subcellularLocation>
        <location evidence="2">Cytoplasm</location>
    </subcellularLocation>
</comment>
<dbReference type="GO" id="GO:0005524">
    <property type="term" value="F:ATP binding"/>
    <property type="evidence" value="ECO:0007669"/>
    <property type="project" value="UniProtKB-KW"/>
</dbReference>
<keyword evidence="2" id="KW-0694">RNA-binding</keyword>
<feature type="binding site" evidence="2">
    <location>
        <begin position="7"/>
        <end position="20"/>
    </location>
    <ligand>
        <name>ATP</name>
        <dbReference type="ChEBI" id="CHEBI:30616"/>
    </ligand>
</feature>
<dbReference type="Pfam" id="PF05636">
    <property type="entry name" value="HIGH_NTase1"/>
    <property type="match status" value="1"/>
</dbReference>
<evidence type="ECO:0000313" key="4">
    <source>
        <dbReference type="Proteomes" id="UP000006094"/>
    </source>
</evidence>
<proteinExistence type="inferred from homology"/>
<feature type="binding site" evidence="2">
    <location>
        <begin position="195"/>
        <end position="196"/>
    </location>
    <ligand>
        <name>ATP</name>
        <dbReference type="ChEBI" id="CHEBI:30616"/>
    </ligand>
</feature>
<keyword evidence="2" id="KW-0963">Cytoplasm</keyword>
<keyword evidence="2" id="KW-0067">ATP-binding</keyword>
<dbReference type="GO" id="GO:0016879">
    <property type="term" value="F:ligase activity, forming carbon-nitrogen bonds"/>
    <property type="evidence" value="ECO:0007669"/>
    <property type="project" value="UniProtKB-UniRule"/>
</dbReference>
<protein>
    <recommendedName>
        <fullName evidence="2">tRNA(Met) cytidine acetate ligase</fullName>
        <ecNumber evidence="2">6.3.4.-</ecNumber>
    </recommendedName>
</protein>
<comment type="function">
    <text evidence="2">Catalyzes the formation of N(4)-acetylcytidine (ac(4)C) at the wobble position of elongator tRNA(Met), using acetate and ATP as substrates. First activates an acetate ion to form acetyladenylate (Ac-AMP) and then transfers the acetyl group to tRNA to form ac(4)C34.</text>
</comment>
<dbReference type="NCBIfam" id="NF010191">
    <property type="entry name" value="PRK13670.1"/>
    <property type="match status" value="1"/>
</dbReference>
<dbReference type="EC" id="6.3.4.-" evidence="2"/>
<keyword evidence="2" id="KW-0436">Ligase</keyword>
<dbReference type="KEGG" id="cad:Curi_c16580"/>
<dbReference type="Proteomes" id="UP000006094">
    <property type="component" value="Chromosome"/>
</dbReference>
<dbReference type="InterPro" id="IPR014729">
    <property type="entry name" value="Rossmann-like_a/b/a_fold"/>
</dbReference>
<keyword evidence="1 2" id="KW-0819">tRNA processing</keyword>
<dbReference type="Gene3D" id="3.40.50.620">
    <property type="entry name" value="HUPs"/>
    <property type="match status" value="1"/>
</dbReference>
<gene>
    <name evidence="2" type="primary">tmcAL</name>
    <name evidence="3" type="ordered locus">Curi_c16580</name>
</gene>
<dbReference type="STRING" id="1128398.Curi_c16580"/>
<feature type="binding site" evidence="2">
    <location>
        <position position="170"/>
    </location>
    <ligand>
        <name>ATP</name>
        <dbReference type="ChEBI" id="CHEBI:30616"/>
    </ligand>
</feature>
<evidence type="ECO:0000256" key="1">
    <source>
        <dbReference type="ARBA" id="ARBA00022694"/>
    </source>
</evidence>
<dbReference type="AlphaFoldDB" id="K0B142"/>
<dbReference type="PATRIC" id="fig|1128398.3.peg.1700"/>
<keyword evidence="2" id="KW-0547">Nucleotide-binding</keyword>
<accession>K0B142</accession>
<dbReference type="HOGENOM" id="CLU_038915_0_1_9"/>
<dbReference type="EMBL" id="CP003326">
    <property type="protein sequence ID" value="AFS78665.1"/>
    <property type="molecule type" value="Genomic_DNA"/>
</dbReference>
<dbReference type="GO" id="GO:0005737">
    <property type="term" value="C:cytoplasm"/>
    <property type="evidence" value="ECO:0007669"/>
    <property type="project" value="UniProtKB-SubCell"/>
</dbReference>
<dbReference type="PANTHER" id="PTHR37825:SF1">
    <property type="entry name" value="TRNA(MET) CYTIDINE ACETATE LIGASE"/>
    <property type="match status" value="1"/>
</dbReference>
<evidence type="ECO:0000313" key="3">
    <source>
        <dbReference type="EMBL" id="AFS78665.1"/>
    </source>
</evidence>
<dbReference type="HAMAP" id="MF_01539">
    <property type="entry name" value="TmcAL"/>
    <property type="match status" value="1"/>
</dbReference>
<reference evidence="3 4" key="1">
    <citation type="journal article" date="2012" name="PLoS ONE">
        <title>The purine-utilizing bacterium Clostridium acidurici 9a: a genome-guided metabolic reconsideration.</title>
        <authorList>
            <person name="Hartwich K."/>
            <person name="Poehlein A."/>
            <person name="Daniel R."/>
        </authorList>
    </citation>
    <scope>NUCLEOTIDE SEQUENCE [LARGE SCALE GENOMIC DNA]</scope>
    <source>
        <strain evidence="4">ATCC 7906 / DSM 604 / BCRC 14475 / CIP 104303 / KCTC 5404 / NCIMB 10678 / 9a</strain>
    </source>
</reference>
<sequence>MGIVGLIVEYNPFHNGHLHHLLESKKITNSEYSVAIMSGNFLQRGEPALVDKWSRAKMAIDNGVDLVLELPFIYSCQSAEFFSNGAIKILDSLNIIDSICFGSEAGNIDILDDIASVLLSEPKEFSEHLKSNLNKGLSYPKSRSIALTNFFKNNNYINYNEIESVVSNPNNILGIEYIKSLKRLNSKIKPFTLKRISSNYHDKNINGSIASATAIREEFFRSKNLDKIKGTIPNDTYKYLLEFLNINKSFNSVDNFRDILLYLVRTMDYNNICNIMDMEEGLQNRILKAFNNFNDLNHVLKEIGTRRYPLTRIKRILTHILVGLKKDTFNKLNSYGPQYIRVLGASKNGIKILSDIKYKSNLPIITKFSNYNKFNNETLNEMIELDKKSY</sequence>
<keyword evidence="2" id="KW-0820">tRNA-binding</keyword>
<dbReference type="GO" id="GO:0000049">
    <property type="term" value="F:tRNA binding"/>
    <property type="evidence" value="ECO:0007669"/>
    <property type="project" value="UniProtKB-KW"/>
</dbReference>
<dbReference type="InterPro" id="IPR008513">
    <property type="entry name" value="tRNA(Met)_cyd_acetate_ligase"/>
</dbReference>
<organism evidence="3 4">
    <name type="scientific">Gottschalkia acidurici (strain ATCC 7906 / DSM 604 / BCRC 14475 / CIP 104303 / KCTC 5404 / NCIMB 10678 / 9a)</name>
    <name type="common">Clostridium acidurici</name>
    <dbReference type="NCBI Taxonomy" id="1128398"/>
    <lineage>
        <taxon>Bacteria</taxon>
        <taxon>Bacillati</taxon>
        <taxon>Bacillota</taxon>
        <taxon>Tissierellia</taxon>
        <taxon>Tissierellales</taxon>
        <taxon>Gottschalkiaceae</taxon>
        <taxon>Gottschalkia</taxon>
    </lineage>
</organism>
<feature type="binding site" evidence="2">
    <location>
        <position position="102"/>
    </location>
    <ligand>
        <name>ATP</name>
        <dbReference type="ChEBI" id="CHEBI:30616"/>
    </ligand>
</feature>
<name>K0B142_GOTA9</name>
<dbReference type="eggNOG" id="COG1323">
    <property type="taxonomic scope" value="Bacteria"/>
</dbReference>